<dbReference type="Proteomes" id="UP000325785">
    <property type="component" value="Chromosome"/>
</dbReference>
<keyword evidence="1" id="KW-0732">Signal</keyword>
<dbReference type="RefSeq" id="WP_074940253.1">
    <property type="nucleotide sequence ID" value="NZ_CP031598.1"/>
</dbReference>
<dbReference type="KEGG" id="rid:RIdsm_04223"/>
<evidence type="ECO:0000256" key="1">
    <source>
        <dbReference type="SAM" id="SignalP"/>
    </source>
</evidence>
<gene>
    <name evidence="2" type="ORF">RIdsm_04223</name>
</gene>
<reference evidence="2 3" key="1">
    <citation type="submission" date="2018-08" db="EMBL/GenBank/DDBJ databases">
        <title>Genetic Globetrotter - A new plasmid hitch-hiking vast phylogenetic and geographic distances.</title>
        <authorList>
            <person name="Vollmers J."/>
            <person name="Petersen J."/>
        </authorList>
    </citation>
    <scope>NUCLEOTIDE SEQUENCE [LARGE SCALE GENOMIC DNA]</scope>
    <source>
        <strain evidence="2 3">DSM 26383</strain>
    </source>
</reference>
<evidence type="ECO:0000313" key="2">
    <source>
        <dbReference type="EMBL" id="QEW28393.1"/>
    </source>
</evidence>
<dbReference type="EMBL" id="CP031598">
    <property type="protein sequence ID" value="QEW28393.1"/>
    <property type="molecule type" value="Genomic_DNA"/>
</dbReference>
<proteinExistence type="predicted"/>
<dbReference type="AlphaFoldDB" id="A0A5P3AI54"/>
<dbReference type="OrthoDB" id="7886429at2"/>
<name>A0A5P3AI54_9RHOB</name>
<organism evidence="2 3">
    <name type="scientific">Roseovarius indicus</name>
    <dbReference type="NCBI Taxonomy" id="540747"/>
    <lineage>
        <taxon>Bacteria</taxon>
        <taxon>Pseudomonadati</taxon>
        <taxon>Pseudomonadota</taxon>
        <taxon>Alphaproteobacteria</taxon>
        <taxon>Rhodobacterales</taxon>
        <taxon>Roseobacteraceae</taxon>
        <taxon>Roseovarius</taxon>
    </lineage>
</organism>
<evidence type="ECO:0000313" key="3">
    <source>
        <dbReference type="Proteomes" id="UP000325785"/>
    </source>
</evidence>
<protein>
    <submittedName>
        <fullName evidence="2">Uncharacterized protein</fullName>
    </submittedName>
</protein>
<feature type="signal peptide" evidence="1">
    <location>
        <begin position="1"/>
        <end position="20"/>
    </location>
</feature>
<sequence length="73" mass="8027" precursor="true">MFKTIITAALFATVAATANAAISDSFDIDTSSLTPPAASQSLAEEAAIDTAYYCEWITVYDYWGNWVTVWQCY</sequence>
<accession>A0A5P3AI54</accession>
<feature type="chain" id="PRO_5024913694" evidence="1">
    <location>
        <begin position="21"/>
        <end position="73"/>
    </location>
</feature>